<evidence type="ECO:0000256" key="4">
    <source>
        <dbReference type="SAM" id="Coils"/>
    </source>
</evidence>
<accession>A0ABS7WRE0</accession>
<keyword evidence="2" id="KW-0813">Transport</keyword>
<evidence type="ECO:0000256" key="5">
    <source>
        <dbReference type="SAM" id="MobiDB-lite"/>
    </source>
</evidence>
<protein>
    <submittedName>
        <fullName evidence="6">Zinc ABC transporter substrate-binding protein</fullName>
    </submittedName>
</protein>
<evidence type="ECO:0000313" key="7">
    <source>
        <dbReference type="Proteomes" id="UP000786183"/>
    </source>
</evidence>
<dbReference type="SUPFAM" id="SSF53807">
    <property type="entry name" value="Helical backbone' metal receptor"/>
    <property type="match status" value="1"/>
</dbReference>
<dbReference type="RefSeq" id="WP_224325096.1">
    <property type="nucleotide sequence ID" value="NZ_JACGBB010000001.1"/>
</dbReference>
<keyword evidence="7" id="KW-1185">Reference proteome</keyword>
<comment type="caution">
    <text evidence="6">The sequence shown here is derived from an EMBL/GenBank/DDBJ whole genome shotgun (WGS) entry which is preliminary data.</text>
</comment>
<evidence type="ECO:0000256" key="2">
    <source>
        <dbReference type="ARBA" id="ARBA00022448"/>
    </source>
</evidence>
<keyword evidence="4" id="KW-0175">Coiled coil</keyword>
<sequence length="310" mass="35768">MKKIAFTFFSCVFLNAQNIGVSIKPIEYLVNKIAPNVNTVVLVDDNSNPHNFELKAKKILELDKSKAFFAIGVEAEDVWLSKLKENTKIKVIRIDDGIKKISYAHLHEHEHDAHHEHEHEHEHEHDAHHEHEHEHDAHHEHEHHHHHSGADVHIWTSTENLKILSNNIAKNLKLLYPENAAQIDKNLQALLKDLEDLKTKINEQTKDLKTKAFISSHPAWGYFAKEFNLKEYSLEFEGKELKIKELKKMIDLAKENKACLLISSALFNTKSVNLVKEQSNLKLANINALTYNILDEMLNFAKTLHNNCSN</sequence>
<dbReference type="Proteomes" id="UP000786183">
    <property type="component" value="Unassembled WGS sequence"/>
</dbReference>
<evidence type="ECO:0000313" key="6">
    <source>
        <dbReference type="EMBL" id="MBZ7986659.1"/>
    </source>
</evidence>
<organism evidence="6 7">
    <name type="scientific">Campylobacter canadensis</name>
    <dbReference type="NCBI Taxonomy" id="449520"/>
    <lineage>
        <taxon>Bacteria</taxon>
        <taxon>Pseudomonadati</taxon>
        <taxon>Campylobacterota</taxon>
        <taxon>Epsilonproteobacteria</taxon>
        <taxon>Campylobacterales</taxon>
        <taxon>Campylobacteraceae</taxon>
        <taxon>Campylobacter</taxon>
    </lineage>
</organism>
<proteinExistence type="inferred from homology"/>
<keyword evidence="3" id="KW-0732">Signal</keyword>
<feature type="compositionally biased region" description="Basic and acidic residues" evidence="5">
    <location>
        <begin position="109"/>
        <end position="140"/>
    </location>
</feature>
<gene>
    <name evidence="6" type="ORF">AVCANL283_00835</name>
</gene>
<evidence type="ECO:0000256" key="1">
    <source>
        <dbReference type="ARBA" id="ARBA00011028"/>
    </source>
</evidence>
<dbReference type="Pfam" id="PF01297">
    <property type="entry name" value="ZnuA"/>
    <property type="match status" value="1"/>
</dbReference>
<comment type="similarity">
    <text evidence="1">Belongs to the bacterial solute-binding protein 9 family.</text>
</comment>
<reference evidence="6 7" key="1">
    <citation type="submission" date="2020-07" db="EMBL/GenBank/DDBJ databases">
        <title>Transfer of Campylobacter canadensis to the novel genus Avispirillum gen. nov., that also includes two novel species recovered from migratory waterfowl: Avispirillum anseris sp. nov. and Avispirillum brantae sp. nov.</title>
        <authorList>
            <person name="Miller W.G."/>
            <person name="Chapman M.H."/>
            <person name="Yee E."/>
            <person name="Inglis G.D."/>
        </authorList>
    </citation>
    <scope>NUCLEOTIDE SEQUENCE [LARGE SCALE GENOMIC DNA]</scope>
    <source>
        <strain evidence="6 7">L283</strain>
    </source>
</reference>
<name>A0ABS7WRE0_9BACT</name>
<dbReference type="PANTHER" id="PTHR42953">
    <property type="entry name" value="HIGH-AFFINITY ZINC UPTAKE SYSTEM PROTEIN ZNUA-RELATED"/>
    <property type="match status" value="1"/>
</dbReference>
<dbReference type="InterPro" id="IPR006127">
    <property type="entry name" value="ZnuA-like"/>
</dbReference>
<evidence type="ECO:0000256" key="3">
    <source>
        <dbReference type="ARBA" id="ARBA00022729"/>
    </source>
</evidence>
<dbReference type="PANTHER" id="PTHR42953:SF3">
    <property type="entry name" value="HIGH-AFFINITY ZINC UPTAKE SYSTEM PROTEIN ZNUA"/>
    <property type="match status" value="1"/>
</dbReference>
<feature type="coiled-coil region" evidence="4">
    <location>
        <begin position="180"/>
        <end position="256"/>
    </location>
</feature>
<dbReference type="InterPro" id="IPR050492">
    <property type="entry name" value="Bact_metal-bind_prot9"/>
</dbReference>
<dbReference type="Gene3D" id="3.40.50.1980">
    <property type="entry name" value="Nitrogenase molybdenum iron protein domain"/>
    <property type="match status" value="3"/>
</dbReference>
<feature type="region of interest" description="Disordered" evidence="5">
    <location>
        <begin position="109"/>
        <end position="150"/>
    </location>
</feature>
<dbReference type="EMBL" id="JACGBB010000001">
    <property type="protein sequence ID" value="MBZ7986659.1"/>
    <property type="molecule type" value="Genomic_DNA"/>
</dbReference>